<dbReference type="Pfam" id="PF09339">
    <property type="entry name" value="HTH_IclR"/>
    <property type="match status" value="1"/>
</dbReference>
<sequence>MKSPPTAAPAPAQAKRPQQLIGSFDKGLQILDLVVTAGQPLRLQDIANSIRIDKSSASRFMATLQKHGLVDRDPRDKTFSVGTRLLMWSSNFKAGNTIVAKARPHLLRLTQMTHQTSHLAMLRDGRVVLMDGVSSDSAIAVRQPPGDSVPLHASAVGKAILAFLPLPEQQLLLERIDAREVAHSSPGSGDRLRDELRQVMRARLAYDEAETIPHVSGIAAPVLDRSGYPVASIGIATIAALYPRGIRHEKALADAVRQIADEVSQEIDPP</sequence>
<reference evidence="6 7" key="1">
    <citation type="journal article" date="2008" name="Int. J. Syst. Evol. Microbiol.">
        <title>Description of Roseateles aquatilis sp. nov. and Roseateles terrae sp. nov., in the class Betaproteobacteria, and emended description of the genus Roseateles.</title>
        <authorList>
            <person name="Gomila M."/>
            <person name="Bowien B."/>
            <person name="Falsen E."/>
            <person name="Moore E.R."/>
            <person name="Lalucat J."/>
        </authorList>
    </citation>
    <scope>NUCLEOTIDE SEQUENCE [LARGE SCALE GENOMIC DNA]</scope>
    <source>
        <strain evidence="6 7">CCUG 48205</strain>
    </source>
</reference>
<protein>
    <recommendedName>
        <fullName evidence="8">IclR family transcriptional regulator</fullName>
    </recommendedName>
</protein>
<proteinExistence type="predicted"/>
<dbReference type="Proteomes" id="UP000197468">
    <property type="component" value="Unassembled WGS sequence"/>
</dbReference>
<dbReference type="InterPro" id="IPR036388">
    <property type="entry name" value="WH-like_DNA-bd_sf"/>
</dbReference>
<dbReference type="SUPFAM" id="SSF55781">
    <property type="entry name" value="GAF domain-like"/>
    <property type="match status" value="1"/>
</dbReference>
<evidence type="ECO:0000313" key="7">
    <source>
        <dbReference type="Proteomes" id="UP000197468"/>
    </source>
</evidence>
<feature type="domain" description="HTH iclR-type" evidence="4">
    <location>
        <begin position="21"/>
        <end position="83"/>
    </location>
</feature>
<dbReference type="PROSITE" id="PS51077">
    <property type="entry name" value="HTH_ICLR"/>
    <property type="match status" value="1"/>
</dbReference>
<dbReference type="Pfam" id="PF01614">
    <property type="entry name" value="IclR_C"/>
    <property type="match status" value="1"/>
</dbReference>
<evidence type="ECO:0000259" key="5">
    <source>
        <dbReference type="PROSITE" id="PS51078"/>
    </source>
</evidence>
<keyword evidence="2" id="KW-0238">DNA-binding</keyword>
<dbReference type="SMART" id="SM00346">
    <property type="entry name" value="HTH_ICLR"/>
    <property type="match status" value="1"/>
</dbReference>
<evidence type="ECO:0000256" key="1">
    <source>
        <dbReference type="ARBA" id="ARBA00023015"/>
    </source>
</evidence>
<name>A0A246J2T8_9BURK</name>
<dbReference type="InterPro" id="IPR014757">
    <property type="entry name" value="Tscrpt_reg_IclR_C"/>
</dbReference>
<accession>A0A246J2T8</accession>
<dbReference type="InterPro" id="IPR029016">
    <property type="entry name" value="GAF-like_dom_sf"/>
</dbReference>
<dbReference type="GO" id="GO:0003700">
    <property type="term" value="F:DNA-binding transcription factor activity"/>
    <property type="evidence" value="ECO:0007669"/>
    <property type="project" value="TreeGrafter"/>
</dbReference>
<evidence type="ECO:0000259" key="4">
    <source>
        <dbReference type="PROSITE" id="PS51077"/>
    </source>
</evidence>
<dbReference type="InterPro" id="IPR005471">
    <property type="entry name" value="Tscrpt_reg_IclR_N"/>
</dbReference>
<keyword evidence="3" id="KW-0804">Transcription</keyword>
<dbReference type="GO" id="GO:0045892">
    <property type="term" value="P:negative regulation of DNA-templated transcription"/>
    <property type="evidence" value="ECO:0007669"/>
    <property type="project" value="TreeGrafter"/>
</dbReference>
<keyword evidence="1" id="KW-0805">Transcription regulation</keyword>
<dbReference type="SUPFAM" id="SSF46785">
    <property type="entry name" value="Winged helix' DNA-binding domain"/>
    <property type="match status" value="1"/>
</dbReference>
<dbReference type="EMBL" id="NIOF01000010">
    <property type="protein sequence ID" value="OWQ86911.1"/>
    <property type="molecule type" value="Genomic_DNA"/>
</dbReference>
<dbReference type="Gene3D" id="1.10.10.10">
    <property type="entry name" value="Winged helix-like DNA-binding domain superfamily/Winged helix DNA-binding domain"/>
    <property type="match status" value="1"/>
</dbReference>
<dbReference type="PANTHER" id="PTHR30136:SF35">
    <property type="entry name" value="HTH-TYPE TRANSCRIPTIONAL REGULATOR RV1719"/>
    <property type="match status" value="1"/>
</dbReference>
<comment type="caution">
    <text evidence="6">The sequence shown here is derived from an EMBL/GenBank/DDBJ whole genome shotgun (WGS) entry which is preliminary data.</text>
</comment>
<dbReference type="GO" id="GO:0003677">
    <property type="term" value="F:DNA binding"/>
    <property type="evidence" value="ECO:0007669"/>
    <property type="project" value="UniProtKB-KW"/>
</dbReference>
<evidence type="ECO:0000256" key="3">
    <source>
        <dbReference type="ARBA" id="ARBA00023163"/>
    </source>
</evidence>
<dbReference type="PANTHER" id="PTHR30136">
    <property type="entry name" value="HELIX-TURN-HELIX TRANSCRIPTIONAL REGULATOR, ICLR FAMILY"/>
    <property type="match status" value="1"/>
</dbReference>
<dbReference type="AlphaFoldDB" id="A0A246J2T8"/>
<feature type="domain" description="IclR-ED" evidence="5">
    <location>
        <begin position="84"/>
        <end position="269"/>
    </location>
</feature>
<organism evidence="6 7">
    <name type="scientific">Roseateles aquatilis</name>
    <dbReference type="NCBI Taxonomy" id="431061"/>
    <lineage>
        <taxon>Bacteria</taxon>
        <taxon>Pseudomonadati</taxon>
        <taxon>Pseudomonadota</taxon>
        <taxon>Betaproteobacteria</taxon>
        <taxon>Burkholderiales</taxon>
        <taxon>Sphaerotilaceae</taxon>
        <taxon>Roseateles</taxon>
    </lineage>
</organism>
<keyword evidence="7" id="KW-1185">Reference proteome</keyword>
<dbReference type="PROSITE" id="PS51078">
    <property type="entry name" value="ICLR_ED"/>
    <property type="match status" value="1"/>
</dbReference>
<dbReference type="OrthoDB" id="9807558at2"/>
<dbReference type="Gene3D" id="3.30.450.40">
    <property type="match status" value="1"/>
</dbReference>
<gene>
    <name evidence="6" type="ORF">CDN99_19595</name>
</gene>
<evidence type="ECO:0008006" key="8">
    <source>
        <dbReference type="Google" id="ProtNLM"/>
    </source>
</evidence>
<dbReference type="InterPro" id="IPR050707">
    <property type="entry name" value="HTH_MetabolicPath_Reg"/>
</dbReference>
<dbReference type="InterPro" id="IPR036390">
    <property type="entry name" value="WH_DNA-bd_sf"/>
</dbReference>
<evidence type="ECO:0000256" key="2">
    <source>
        <dbReference type="ARBA" id="ARBA00023125"/>
    </source>
</evidence>
<evidence type="ECO:0000313" key="6">
    <source>
        <dbReference type="EMBL" id="OWQ86911.1"/>
    </source>
</evidence>
<dbReference type="RefSeq" id="WP_088386579.1">
    <property type="nucleotide sequence ID" value="NZ_NIOF01000010.1"/>
</dbReference>